<reference evidence="1" key="1">
    <citation type="submission" date="2018-02" db="EMBL/GenBank/DDBJ databases">
        <title>Rhizophora mucronata_Transcriptome.</title>
        <authorList>
            <person name="Meera S.P."/>
            <person name="Sreeshan A."/>
            <person name="Augustine A."/>
        </authorList>
    </citation>
    <scope>NUCLEOTIDE SEQUENCE</scope>
    <source>
        <tissue evidence="1">Leaf</tissue>
    </source>
</reference>
<dbReference type="AlphaFoldDB" id="A0A2P2QJM9"/>
<protein>
    <submittedName>
        <fullName evidence="1">Uncharacterized protein</fullName>
    </submittedName>
</protein>
<name>A0A2P2QJM9_RHIMU</name>
<organism evidence="1">
    <name type="scientific">Rhizophora mucronata</name>
    <name type="common">Asiatic mangrove</name>
    <dbReference type="NCBI Taxonomy" id="61149"/>
    <lineage>
        <taxon>Eukaryota</taxon>
        <taxon>Viridiplantae</taxon>
        <taxon>Streptophyta</taxon>
        <taxon>Embryophyta</taxon>
        <taxon>Tracheophyta</taxon>
        <taxon>Spermatophyta</taxon>
        <taxon>Magnoliopsida</taxon>
        <taxon>eudicotyledons</taxon>
        <taxon>Gunneridae</taxon>
        <taxon>Pentapetalae</taxon>
        <taxon>rosids</taxon>
        <taxon>fabids</taxon>
        <taxon>Malpighiales</taxon>
        <taxon>Rhizophoraceae</taxon>
        <taxon>Rhizophora</taxon>
    </lineage>
</organism>
<sequence length="46" mass="5667">MYCTERERDTHRHTEIYMQLHQHHRDQCHNQQPQVLLTTPFPSPIL</sequence>
<accession>A0A2P2QJM9</accession>
<dbReference type="EMBL" id="GGEC01086716">
    <property type="protein sequence ID" value="MBX67200.1"/>
    <property type="molecule type" value="Transcribed_RNA"/>
</dbReference>
<proteinExistence type="predicted"/>
<evidence type="ECO:0000313" key="1">
    <source>
        <dbReference type="EMBL" id="MBX67200.1"/>
    </source>
</evidence>